<dbReference type="OrthoDB" id="258935at2"/>
<evidence type="ECO:0000313" key="1">
    <source>
        <dbReference type="EMBL" id="EFL50134.1"/>
    </source>
</evidence>
<proteinExistence type="predicted"/>
<sequence length="402" mass="43608">MSRPSAPAGEHTPGPWRFIPLADYARPHGPTTATVRRELRSIFRGFFGRPEQPEPFSGPEKLYPPPARLTEAVSPALRPDLAAEDLLPTCAVVMEHPSDNVLVADPPGGAGIAALALAARRCRMPIIAPPTPEAVLTGGGEWLSRLARYREGPVCIPRLERLFLRHADGLTLLRRLGELLAAGDRTFFCGCGTFAWAYLRRVLDMGALFPGPLTLAPFDGQALGRWFASAPPLTGHVTVRQADTGAPVLPDDDAPDAPASDFLKNLAFYVWGQPGAALAFWRRNILFGADPLALRHPHSDPDPTERPLWVRPFAETTAPEMPEPNRRDTVFVVSALLVHGGLPQDRLGRVLPLMADAIPGVLSRLRRAGVIAATAGRWRVLPVALPSCRRLLAEQGYLADDV</sequence>
<organism evidence="1 2">
    <name type="scientific">Solidesulfovibrio fructosivorans JJ]</name>
    <dbReference type="NCBI Taxonomy" id="596151"/>
    <lineage>
        <taxon>Bacteria</taxon>
        <taxon>Pseudomonadati</taxon>
        <taxon>Thermodesulfobacteriota</taxon>
        <taxon>Desulfovibrionia</taxon>
        <taxon>Desulfovibrionales</taxon>
        <taxon>Desulfovibrionaceae</taxon>
        <taxon>Solidesulfovibrio</taxon>
    </lineage>
</organism>
<gene>
    <name evidence="1" type="ORF">DesfrDRAFT_3154</name>
</gene>
<dbReference type="Proteomes" id="UP000006250">
    <property type="component" value="Unassembled WGS sequence"/>
</dbReference>
<dbReference type="STRING" id="596151.DesfrDRAFT_3154"/>
<keyword evidence="2" id="KW-1185">Reference proteome</keyword>
<evidence type="ECO:0000313" key="2">
    <source>
        <dbReference type="Proteomes" id="UP000006250"/>
    </source>
</evidence>
<dbReference type="eggNOG" id="ENOG502ZCBJ">
    <property type="taxonomic scope" value="Bacteria"/>
</dbReference>
<dbReference type="AlphaFoldDB" id="E1JZV4"/>
<dbReference type="EMBL" id="AECZ01000025">
    <property type="protein sequence ID" value="EFL50134.1"/>
    <property type="molecule type" value="Genomic_DNA"/>
</dbReference>
<reference evidence="1 2" key="1">
    <citation type="submission" date="2010-08" db="EMBL/GenBank/DDBJ databases">
        <title>The draft genome of Desulfovibrio fructosovorans JJ.</title>
        <authorList>
            <consortium name="US DOE Joint Genome Institute (JGI-PGF)"/>
            <person name="Lucas S."/>
            <person name="Copeland A."/>
            <person name="Lapidus A."/>
            <person name="Cheng J.-F."/>
            <person name="Bruce D."/>
            <person name="Goodwin L."/>
            <person name="Pitluck S."/>
            <person name="Land M.L."/>
            <person name="Hauser L."/>
            <person name="Chang Y.-J."/>
            <person name="Jeffries C."/>
            <person name="Wall J.D."/>
            <person name="Stahl D.A."/>
            <person name="Arkin A.P."/>
            <person name="Dehal P."/>
            <person name="Stolyar S.M."/>
            <person name="Hazen T.C."/>
            <person name="Woyke T.J."/>
        </authorList>
    </citation>
    <scope>NUCLEOTIDE SEQUENCE [LARGE SCALE GENOMIC DNA]</scope>
    <source>
        <strain evidence="1 2">JJ</strain>
    </source>
</reference>
<name>E1JZV4_SOLFR</name>
<dbReference type="RefSeq" id="WP_005995475.1">
    <property type="nucleotide sequence ID" value="NZ_AECZ01000025.1"/>
</dbReference>
<comment type="caution">
    <text evidence="1">The sequence shown here is derived from an EMBL/GenBank/DDBJ whole genome shotgun (WGS) entry which is preliminary data.</text>
</comment>
<accession>E1JZV4</accession>
<protein>
    <submittedName>
        <fullName evidence="1">Uncharacterized protein</fullName>
    </submittedName>
</protein>